<keyword evidence="8" id="KW-1185">Reference proteome</keyword>
<dbReference type="GeneID" id="4906775"/>
<dbReference type="NCBIfam" id="NF037979">
    <property type="entry name" value="Na_transp"/>
    <property type="match status" value="1"/>
</dbReference>
<dbReference type="AlphaFoldDB" id="A3DL88"/>
<dbReference type="HOGENOM" id="CLU_006855_3_3_2"/>
<comment type="subcellular location">
    <subcellularLocation>
        <location evidence="1">Membrane</location>
        <topology evidence="1">Multi-pass membrane protein</topology>
    </subcellularLocation>
</comment>
<keyword evidence="3 6" id="KW-0812">Transmembrane</keyword>
<evidence type="ECO:0000256" key="3">
    <source>
        <dbReference type="ARBA" id="ARBA00022692"/>
    </source>
</evidence>
<dbReference type="SUPFAM" id="SSF161070">
    <property type="entry name" value="SNF-like"/>
    <property type="match status" value="1"/>
</dbReference>
<evidence type="ECO:0000256" key="4">
    <source>
        <dbReference type="ARBA" id="ARBA00022989"/>
    </source>
</evidence>
<feature type="transmembrane region" description="Helical" evidence="6">
    <location>
        <begin position="12"/>
        <end position="30"/>
    </location>
</feature>
<name>A3DL88_STAMF</name>
<dbReference type="GO" id="GO:0016020">
    <property type="term" value="C:membrane"/>
    <property type="evidence" value="ECO:0007669"/>
    <property type="project" value="UniProtKB-SubCell"/>
</dbReference>
<accession>A3DL88</accession>
<evidence type="ECO:0000313" key="8">
    <source>
        <dbReference type="Proteomes" id="UP000000254"/>
    </source>
</evidence>
<dbReference type="RefSeq" id="WP_011838589.1">
    <property type="nucleotide sequence ID" value="NC_009033.1"/>
</dbReference>
<dbReference type="Proteomes" id="UP000000254">
    <property type="component" value="Chromosome"/>
</dbReference>
<protein>
    <submittedName>
        <fullName evidence="7">Sodium:neurotransmitter symporter</fullName>
    </submittedName>
</protein>
<sequence length="527" mass="57252">MGEVRREHWATKIGLILAMAGNAVGLGNFIRFPAKAAAYGGGAYLIPYFLALVLLGIPIMFVEWTLGRHGGLHGHGHLAPMMYIVSKKKLSPKSAATFAIIGGAVAFVTGVMITGYYTNIIGWMGYYSVASLTGQFSGLKTADDAGAFFVNFLTNPALSLTAWLISLFIMISIVSRGVRRGIEIAAKIMMPTLFIEGIILVVLSLTLGAPIKPEWSSLRGFEWLWTPKLEKLSNPATFIEGAGQIFFTLSIGIAGIIPNYASYLRREEDLPLSALTTTSLNEFAEVVMGASIAIPLAYAFGGPDFIALVEAGKISGFGVAISALPPLFGRLGAVGAIGGFLWFSLLWFAGVTSAIALINVLITIFVEDFKLNRVRGALIAFIIIFITGVFVNIEAAMKTQQLTDYLDLADFYAGSLLLLVVALFEVVAALWLWGVDDSYEELHRGAYMTVPKWYWKYVTGIISPLYLLILLGWFIYTAFLKGEVVAAARPDNVFGWIGVAMIIIMFIVGLIINYKALKNRYPQELGG</sequence>
<reference evidence="8" key="1">
    <citation type="journal article" date="2009" name="BMC Genomics">
        <title>The complete genome sequence of Staphylothermus marinus reveals differences in sulfur metabolism among heterotrophic Crenarchaeota.</title>
        <authorList>
            <person name="Anderson I.J."/>
            <person name="Dharmarajan L."/>
            <person name="Rodriguez J."/>
            <person name="Hooper S."/>
            <person name="Porat I."/>
            <person name="Ulrich L.E."/>
            <person name="Elkins J.G."/>
            <person name="Mavromatis K."/>
            <person name="Sun H."/>
            <person name="Land M."/>
            <person name="Lapidus A."/>
            <person name="Lucas S."/>
            <person name="Barry K."/>
            <person name="Huber H."/>
            <person name="Zhulin I.B."/>
            <person name="Whitman W.B."/>
            <person name="Mukhopadhyay B."/>
            <person name="Woese C."/>
            <person name="Bristow J."/>
            <person name="Kyrpides N."/>
        </authorList>
    </citation>
    <scope>NUCLEOTIDE SEQUENCE [LARGE SCALE GENOMIC DNA]</scope>
    <source>
        <strain evidence="8">ATCC 43588 / DSM 3639 / JCM 9404 / F1</strain>
    </source>
</reference>
<evidence type="ECO:0000256" key="2">
    <source>
        <dbReference type="ARBA" id="ARBA00022448"/>
    </source>
</evidence>
<feature type="transmembrane region" description="Helical" evidence="6">
    <location>
        <begin position="190"/>
        <end position="211"/>
    </location>
</feature>
<dbReference type="KEGG" id="smr:Smar_0285"/>
<feature type="transmembrane region" description="Helical" evidence="6">
    <location>
        <begin position="454"/>
        <end position="476"/>
    </location>
</feature>
<evidence type="ECO:0000256" key="1">
    <source>
        <dbReference type="ARBA" id="ARBA00004141"/>
    </source>
</evidence>
<dbReference type="eggNOG" id="arCOG04466">
    <property type="taxonomic scope" value="Archaea"/>
</dbReference>
<dbReference type="EMBL" id="CP000575">
    <property type="protein sequence ID" value="ABN69398.1"/>
    <property type="molecule type" value="Genomic_DNA"/>
</dbReference>
<evidence type="ECO:0000256" key="5">
    <source>
        <dbReference type="ARBA" id="ARBA00023136"/>
    </source>
</evidence>
<dbReference type="PANTHER" id="PTHR42948:SF1">
    <property type="entry name" value="TRANSPORTER"/>
    <property type="match status" value="1"/>
</dbReference>
<feature type="transmembrane region" description="Helical" evidence="6">
    <location>
        <begin position="340"/>
        <end position="362"/>
    </location>
</feature>
<keyword evidence="4 6" id="KW-1133">Transmembrane helix</keyword>
<keyword evidence="2" id="KW-0813">Transport</keyword>
<feature type="transmembrane region" description="Helical" evidence="6">
    <location>
        <begin position="42"/>
        <end position="62"/>
    </location>
</feature>
<feature type="transmembrane region" description="Helical" evidence="6">
    <location>
        <begin position="157"/>
        <end position="178"/>
    </location>
</feature>
<organism evidence="7 8">
    <name type="scientific">Staphylothermus marinus (strain ATCC 43588 / DSM 3639 / JCM 9404 / F1)</name>
    <dbReference type="NCBI Taxonomy" id="399550"/>
    <lineage>
        <taxon>Archaea</taxon>
        <taxon>Thermoproteota</taxon>
        <taxon>Thermoprotei</taxon>
        <taxon>Desulfurococcales</taxon>
        <taxon>Desulfurococcaceae</taxon>
        <taxon>Staphylothermus</taxon>
    </lineage>
</organism>
<feature type="transmembrane region" description="Helical" evidence="6">
    <location>
        <begin position="95"/>
        <end position="117"/>
    </location>
</feature>
<dbReference type="STRING" id="399550.Smar_0285"/>
<feature type="transmembrane region" description="Helical" evidence="6">
    <location>
        <begin position="283"/>
        <end position="301"/>
    </location>
</feature>
<evidence type="ECO:0000313" key="7">
    <source>
        <dbReference type="EMBL" id="ABN69398.1"/>
    </source>
</evidence>
<reference evidence="7 8" key="2">
    <citation type="journal article" date="2009" name="Stand. Genomic Sci.">
        <title>Complete genome sequence of Staphylothermus marinus Stetter and Fiala 1986 type strain F1.</title>
        <authorList>
            <person name="Anderson I.J."/>
            <person name="Sun H."/>
            <person name="Lapidus A."/>
            <person name="Copeland A."/>
            <person name="Glavina Del Rio T."/>
            <person name="Tice H."/>
            <person name="Dalin E."/>
            <person name="Lucas S."/>
            <person name="Barry K."/>
            <person name="Land M."/>
            <person name="Richardson P."/>
            <person name="Huber H."/>
            <person name="Kyrpides N.C."/>
        </authorList>
    </citation>
    <scope>NUCLEOTIDE SEQUENCE [LARGE SCALE GENOMIC DNA]</scope>
    <source>
        <strain evidence="8">ATCC 43588 / DSM 3639 / JCM 9404 / F1</strain>
    </source>
</reference>
<dbReference type="Pfam" id="PF00209">
    <property type="entry name" value="SNF"/>
    <property type="match status" value="2"/>
</dbReference>
<keyword evidence="5 6" id="KW-0472">Membrane</keyword>
<evidence type="ECO:0000256" key="6">
    <source>
        <dbReference type="SAM" id="Phobius"/>
    </source>
</evidence>
<dbReference type="PROSITE" id="PS50267">
    <property type="entry name" value="NA_NEUROTRAN_SYMP_3"/>
    <property type="match status" value="1"/>
</dbReference>
<dbReference type="InterPro" id="IPR037272">
    <property type="entry name" value="SNS_sf"/>
</dbReference>
<feature type="transmembrane region" description="Helical" evidence="6">
    <location>
        <begin position="241"/>
        <end position="262"/>
    </location>
</feature>
<feature type="transmembrane region" description="Helical" evidence="6">
    <location>
        <begin position="496"/>
        <end position="514"/>
    </location>
</feature>
<dbReference type="PANTHER" id="PTHR42948">
    <property type="entry name" value="TRANSPORTER"/>
    <property type="match status" value="1"/>
</dbReference>
<dbReference type="InterPro" id="IPR000175">
    <property type="entry name" value="Na/ntran_symport"/>
</dbReference>
<feature type="transmembrane region" description="Helical" evidence="6">
    <location>
        <begin position="411"/>
        <end position="433"/>
    </location>
</feature>
<feature type="transmembrane region" description="Helical" evidence="6">
    <location>
        <begin position="374"/>
        <end position="391"/>
    </location>
</feature>
<proteinExistence type="predicted"/>
<dbReference type="PRINTS" id="PR00176">
    <property type="entry name" value="NANEUSMPORT"/>
</dbReference>
<gene>
    <name evidence="7" type="ordered locus">Smar_0285</name>
</gene>